<feature type="region of interest" description="Disordered" evidence="1">
    <location>
        <begin position="1"/>
        <end position="34"/>
    </location>
</feature>
<reference evidence="2 3" key="1">
    <citation type="submission" date="2020-05" db="EMBL/GenBank/DDBJ databases">
        <title>Identification and distribution of gene clusters putatively required for synthesis of sphingolipid metabolism inhibitors in phylogenetically diverse species of the filamentous fungus Fusarium.</title>
        <authorList>
            <person name="Kim H.-S."/>
            <person name="Busman M."/>
            <person name="Brown D.W."/>
            <person name="Divon H."/>
            <person name="Uhlig S."/>
            <person name="Proctor R.H."/>
        </authorList>
    </citation>
    <scope>NUCLEOTIDE SEQUENCE [LARGE SCALE GENOMIC DNA]</scope>
    <source>
        <strain evidence="2 3">NRRL 66243</strain>
    </source>
</reference>
<dbReference type="OrthoDB" id="5153231at2759"/>
<gene>
    <name evidence="2" type="ORF">FTJAE_1678</name>
</gene>
<evidence type="ECO:0000313" key="2">
    <source>
        <dbReference type="EMBL" id="KAF5647622.1"/>
    </source>
</evidence>
<dbReference type="AlphaFoldDB" id="A0A8H5S962"/>
<accession>A0A8H5S962</accession>
<dbReference type="GeneID" id="59300062"/>
<sequence>MDTTSQDVGGHISASDDSLDSSQARDVPERDTPEDPELRVFNICGLCKFPFHEGQAIITVDRNNSTLPLTWNDKYYPENETFHPHGQKALHAGCFQIAGDIVFDKGFLESCAWNLEWFKFHNSFTQPPPSAVAKRTRRLKSSLSLEVRHAIKNRLPIEVCENIAACCLSEHAAKLHLDAWQRRDPSDPKENIILPVFSGQTIWVQYVEIEGHSYVKSLSTVRMNEEDTILITAKPDIGSSMKLGMYFAEDSLGVRTVIACPDDEIGRTEEPGIRWAYIPYRRYDLPLHISMNFDGLKLRNLDVTQYERDYYVQRTRWAVLPRDLRCLGAPDDNIFEPSDRATVHAVDWNLPGVSGYVIGLQCSCIHSIVPYRPGRLPPALIDAYDNARSNWLYFPVDPDEKISELWLRSGDFPQDDDALDRAESLIVVTSNGRSLVLGPDIRSRSPRSDRPLIYEALADLPSTPTRTFYYKYGHGESWLGFERMTTWRDRKIELSFGPPGPGPYYWSDQFFSTSADLENLQTITPCRGWRSGVDNEIIGLLFTYEDGRQRSVGHIRLDHLQEPVNITSDRFWIGSSGDTEPDQEEPYPPTGHITWLGVCKPENSDPGMQFLEIPLRGKLEWRSSWGAVPEESAVRHLDFEDHGLQSEMEQVLAHEATSGAVASKTVNTFSVRTGNMCFYEDET</sequence>
<name>A0A8H5S962_9HYPO</name>
<comment type="caution">
    <text evidence="2">The sequence shown here is derived from an EMBL/GenBank/DDBJ whole genome shotgun (WGS) entry which is preliminary data.</text>
</comment>
<keyword evidence="3" id="KW-1185">Reference proteome</keyword>
<evidence type="ECO:0000256" key="1">
    <source>
        <dbReference type="SAM" id="MobiDB-lite"/>
    </source>
</evidence>
<organism evidence="2 3">
    <name type="scientific">Fusarium tjaetaba</name>
    <dbReference type="NCBI Taxonomy" id="1567544"/>
    <lineage>
        <taxon>Eukaryota</taxon>
        <taxon>Fungi</taxon>
        <taxon>Dikarya</taxon>
        <taxon>Ascomycota</taxon>
        <taxon>Pezizomycotina</taxon>
        <taxon>Sordariomycetes</taxon>
        <taxon>Hypocreomycetidae</taxon>
        <taxon>Hypocreales</taxon>
        <taxon>Nectriaceae</taxon>
        <taxon>Fusarium</taxon>
        <taxon>Fusarium fujikuroi species complex</taxon>
    </lineage>
</organism>
<dbReference type="RefSeq" id="XP_037211246.1">
    <property type="nucleotide sequence ID" value="XM_037347792.1"/>
</dbReference>
<protein>
    <submittedName>
        <fullName evidence="2">Uncharacterized protein</fullName>
    </submittedName>
</protein>
<evidence type="ECO:0000313" key="3">
    <source>
        <dbReference type="Proteomes" id="UP000530670"/>
    </source>
</evidence>
<dbReference type="EMBL" id="JAAQRI010000030">
    <property type="protein sequence ID" value="KAF5647622.1"/>
    <property type="molecule type" value="Genomic_DNA"/>
</dbReference>
<dbReference type="Proteomes" id="UP000530670">
    <property type="component" value="Unassembled WGS sequence"/>
</dbReference>
<feature type="compositionally biased region" description="Low complexity" evidence="1">
    <location>
        <begin position="13"/>
        <end position="22"/>
    </location>
</feature>
<proteinExistence type="predicted"/>